<comment type="caution">
    <text evidence="1">The sequence shown here is derived from an EMBL/GenBank/DDBJ whole genome shotgun (WGS) entry which is preliminary data.</text>
</comment>
<name>A0AA40E549_9PEZI</name>
<sequence>MIVPRGGICHVEIHRQRQKAVVINNAVLSRQRLFFLVVVVMLHSVFGRPPPVDAVLYVLYSTDMMVSRKAHATIPYRNPISDGRGLLKAGRLNSEALQKWPQDCSPSKAPVKIASCGSRL</sequence>
<organism evidence="1 2">
    <name type="scientific">Lasiosphaeria miniovina</name>
    <dbReference type="NCBI Taxonomy" id="1954250"/>
    <lineage>
        <taxon>Eukaryota</taxon>
        <taxon>Fungi</taxon>
        <taxon>Dikarya</taxon>
        <taxon>Ascomycota</taxon>
        <taxon>Pezizomycotina</taxon>
        <taxon>Sordariomycetes</taxon>
        <taxon>Sordariomycetidae</taxon>
        <taxon>Sordariales</taxon>
        <taxon>Lasiosphaeriaceae</taxon>
        <taxon>Lasiosphaeria</taxon>
    </lineage>
</organism>
<dbReference type="Proteomes" id="UP001172101">
    <property type="component" value="Unassembled WGS sequence"/>
</dbReference>
<accession>A0AA40E549</accession>
<dbReference type="AlphaFoldDB" id="A0AA40E549"/>
<dbReference type="EMBL" id="JAUIRO010000003">
    <property type="protein sequence ID" value="KAK0722838.1"/>
    <property type="molecule type" value="Genomic_DNA"/>
</dbReference>
<dbReference type="RefSeq" id="XP_060298762.1">
    <property type="nucleotide sequence ID" value="XM_060441705.1"/>
</dbReference>
<proteinExistence type="predicted"/>
<keyword evidence="2" id="KW-1185">Reference proteome</keyword>
<gene>
    <name evidence="1" type="ORF">B0T26DRAFT_704210</name>
</gene>
<dbReference type="GeneID" id="85324975"/>
<reference evidence="1" key="1">
    <citation type="submission" date="2023-06" db="EMBL/GenBank/DDBJ databases">
        <title>Genome-scale phylogeny and comparative genomics of the fungal order Sordariales.</title>
        <authorList>
            <consortium name="Lawrence Berkeley National Laboratory"/>
            <person name="Hensen N."/>
            <person name="Bonometti L."/>
            <person name="Westerberg I."/>
            <person name="Brannstrom I.O."/>
            <person name="Guillou S."/>
            <person name="Cros-Aarteil S."/>
            <person name="Calhoun S."/>
            <person name="Haridas S."/>
            <person name="Kuo A."/>
            <person name="Mondo S."/>
            <person name="Pangilinan J."/>
            <person name="Riley R."/>
            <person name="LaButti K."/>
            <person name="Andreopoulos B."/>
            <person name="Lipzen A."/>
            <person name="Chen C."/>
            <person name="Yanf M."/>
            <person name="Daum C."/>
            <person name="Ng V."/>
            <person name="Clum A."/>
            <person name="Steindorff A."/>
            <person name="Ohm R."/>
            <person name="Martin F."/>
            <person name="Silar P."/>
            <person name="Natvig D."/>
            <person name="Lalanne C."/>
            <person name="Gautier V."/>
            <person name="Ament-velasquez S.L."/>
            <person name="Kruys A."/>
            <person name="Hutchinson M.I."/>
            <person name="Powell A.J."/>
            <person name="Barry K."/>
            <person name="Miller A.N."/>
            <person name="Grigoriev I.V."/>
            <person name="Debuchy R."/>
            <person name="Gladieux P."/>
            <person name="Thoren M.H."/>
            <person name="Johannesson H."/>
        </authorList>
    </citation>
    <scope>NUCLEOTIDE SEQUENCE</scope>
    <source>
        <strain evidence="1">SMH2392-1A</strain>
    </source>
</reference>
<evidence type="ECO:0000313" key="2">
    <source>
        <dbReference type="Proteomes" id="UP001172101"/>
    </source>
</evidence>
<protein>
    <submittedName>
        <fullName evidence="1">Uncharacterized protein</fullName>
    </submittedName>
</protein>
<evidence type="ECO:0000313" key="1">
    <source>
        <dbReference type="EMBL" id="KAK0722838.1"/>
    </source>
</evidence>